<protein>
    <submittedName>
        <fullName evidence="1">3750_t:CDS:1</fullName>
    </submittedName>
</protein>
<evidence type="ECO:0000313" key="1">
    <source>
        <dbReference type="EMBL" id="CAG8670839.1"/>
    </source>
</evidence>
<gene>
    <name evidence="1" type="ORF">DHETER_LOCUS10176</name>
</gene>
<accession>A0ACA9NU64</accession>
<keyword evidence="2" id="KW-1185">Reference proteome</keyword>
<comment type="caution">
    <text evidence="1">The sequence shown here is derived from an EMBL/GenBank/DDBJ whole genome shotgun (WGS) entry which is preliminary data.</text>
</comment>
<name>A0ACA9NU64_9GLOM</name>
<sequence length="115" mass="13351">NIAKVHRFNILQTESKPQQIENDELSSNSEFYNSKEDDDSQDEEIDQLLTLNSTNTTANDLKLEIKTFIDFDLQIFNSSNNNKDDLIDNKNSSNGEENFEDYNLQTIIENKKLNE</sequence>
<dbReference type="EMBL" id="CAJVPU010019289">
    <property type="protein sequence ID" value="CAG8670839.1"/>
    <property type="molecule type" value="Genomic_DNA"/>
</dbReference>
<feature type="non-terminal residue" evidence="1">
    <location>
        <position position="1"/>
    </location>
</feature>
<organism evidence="1 2">
    <name type="scientific">Dentiscutata heterogama</name>
    <dbReference type="NCBI Taxonomy" id="1316150"/>
    <lineage>
        <taxon>Eukaryota</taxon>
        <taxon>Fungi</taxon>
        <taxon>Fungi incertae sedis</taxon>
        <taxon>Mucoromycota</taxon>
        <taxon>Glomeromycotina</taxon>
        <taxon>Glomeromycetes</taxon>
        <taxon>Diversisporales</taxon>
        <taxon>Gigasporaceae</taxon>
        <taxon>Dentiscutata</taxon>
    </lineage>
</organism>
<feature type="non-terminal residue" evidence="1">
    <location>
        <position position="115"/>
    </location>
</feature>
<proteinExistence type="predicted"/>
<dbReference type="Proteomes" id="UP000789702">
    <property type="component" value="Unassembled WGS sequence"/>
</dbReference>
<evidence type="ECO:0000313" key="2">
    <source>
        <dbReference type="Proteomes" id="UP000789702"/>
    </source>
</evidence>
<reference evidence="1" key="1">
    <citation type="submission" date="2021-06" db="EMBL/GenBank/DDBJ databases">
        <authorList>
            <person name="Kallberg Y."/>
            <person name="Tangrot J."/>
            <person name="Rosling A."/>
        </authorList>
    </citation>
    <scope>NUCLEOTIDE SEQUENCE</scope>
    <source>
        <strain evidence="1">IL203A</strain>
    </source>
</reference>